<protein>
    <submittedName>
        <fullName evidence="2">Uncharacterized protein Z195R</fullName>
    </submittedName>
</protein>
<evidence type="ECO:0000313" key="2">
    <source>
        <dbReference type="EMBL" id="ABT16329.1"/>
    </source>
</evidence>
<keyword evidence="1" id="KW-0812">Transmembrane</keyword>
<dbReference type="EMBL" id="EF101928">
    <property type="protein sequence ID" value="ABT16329.1"/>
    <property type="molecule type" value="Genomic_DNA"/>
</dbReference>
<dbReference type="Proteomes" id="UP000202420">
    <property type="component" value="Segment"/>
</dbReference>
<keyword evidence="3" id="KW-1185">Reference proteome</keyword>
<reference evidence="2 3" key="1">
    <citation type="submission" date="2006-09" db="EMBL/GenBank/DDBJ databases">
        <title>Sequence and annotation of the 288-kb ATCV-1 virus that infects an endosymbiotic Chlorella strain of the heliozoon Acanthocystis turfacea.</title>
        <authorList>
            <person name="Fitzgerald L.A."/>
            <person name="Graves M.V."/>
            <person name="Li X."/>
            <person name="Pfitzner A.J.P."/>
            <person name="Hartigan J."/>
            <person name="Van Etten J.L."/>
        </authorList>
    </citation>
    <scope>NUCLEOTIDE SEQUENCE [LARGE SCALE GENOMIC DNA]</scope>
    <source>
        <strain evidence="2 3">ATCV-1</strain>
    </source>
</reference>
<feature type="transmembrane region" description="Helical" evidence="1">
    <location>
        <begin position="172"/>
        <end position="191"/>
    </location>
</feature>
<keyword evidence="1" id="KW-0472">Membrane</keyword>
<sequence>MVSQTAILCTLVLFATTVSGSSIIYNNCGNNVTIYRHLSNNTKGGYSQNSTAVLCADPASTQFTIPVDMVSDELDAGCDVFVSFDFPREDMFNLDGSVYDDNNTCPESPSDKMSCYDGAGISPHRTVFNIGDDVEIYLCSVPIYTPFPVPAPVPAPVPPGYVQYSVTTASRLIGSIICGVILIGVILFIIVKYVHRYEDRQYPYRDDNIPRYDRGFAYSANV</sequence>
<proteinExistence type="predicted"/>
<organism evidence="2 3">
    <name type="scientific">Chlorovirus heliozoae</name>
    <dbReference type="NCBI Taxonomy" id="322019"/>
    <lineage>
        <taxon>Viruses</taxon>
        <taxon>Varidnaviria</taxon>
        <taxon>Bamfordvirae</taxon>
        <taxon>Nucleocytoviricota</taxon>
        <taxon>Megaviricetes</taxon>
        <taxon>Algavirales</taxon>
        <taxon>Phycodnaviridae</taxon>
        <taxon>Chlorovirus</taxon>
    </lineage>
</organism>
<dbReference type="KEGG" id="vg:5470437"/>
<name>A7K8F5_9PHYC</name>
<accession>A7K8F5</accession>
<keyword evidence="1" id="KW-1133">Transmembrane helix</keyword>
<dbReference type="RefSeq" id="YP_001426676.1">
    <property type="nucleotide sequence ID" value="NC_008724.1"/>
</dbReference>
<evidence type="ECO:0000313" key="3">
    <source>
        <dbReference type="Proteomes" id="UP000202420"/>
    </source>
</evidence>
<gene>
    <name evidence="2" type="primary">Z195R</name>
    <name evidence="2" type="ORF">ATCV1_Z195R</name>
</gene>
<dbReference type="GeneID" id="5470437"/>
<evidence type="ECO:0000256" key="1">
    <source>
        <dbReference type="SAM" id="Phobius"/>
    </source>
</evidence>